<evidence type="ECO:0000256" key="5">
    <source>
        <dbReference type="ARBA" id="ARBA00023235"/>
    </source>
</evidence>
<comment type="similarity">
    <text evidence="6">Belongs to the TOP6B family.</text>
</comment>
<evidence type="ECO:0000313" key="10">
    <source>
        <dbReference type="EMBL" id="ADD93225.1"/>
    </source>
</evidence>
<feature type="compositionally biased region" description="Acidic residues" evidence="8">
    <location>
        <begin position="664"/>
        <end position="681"/>
    </location>
</feature>
<feature type="domain" description="Histidine kinase/HSP90-like ATPase" evidence="9">
    <location>
        <begin position="32"/>
        <end position="154"/>
    </location>
</feature>
<dbReference type="PANTHER" id="PTHR48444">
    <property type="entry name" value="DNA TOPOISOMERASE 6 SUBUNIT B"/>
    <property type="match status" value="1"/>
</dbReference>
<feature type="binding site" evidence="6">
    <location>
        <position position="47"/>
    </location>
    <ligand>
        <name>ATP</name>
        <dbReference type="ChEBI" id="CHEBI:30616"/>
    </ligand>
</feature>
<evidence type="ECO:0000256" key="2">
    <source>
        <dbReference type="ARBA" id="ARBA00022840"/>
    </source>
</evidence>
<feature type="binding site" evidence="6">
    <location>
        <position position="81"/>
    </location>
    <ligand>
        <name>ATP</name>
        <dbReference type="ChEBI" id="CHEBI:30616"/>
    </ligand>
</feature>
<dbReference type="InterPro" id="IPR015320">
    <property type="entry name" value="TopoVI_B_transducer"/>
</dbReference>
<feature type="coiled-coil region" evidence="7">
    <location>
        <begin position="442"/>
        <end position="469"/>
    </location>
</feature>
<keyword evidence="7" id="KW-0175">Coiled coil</keyword>
<evidence type="ECO:0000256" key="6">
    <source>
        <dbReference type="HAMAP-Rule" id="MF_00322"/>
    </source>
</evidence>
<dbReference type="InterPro" id="IPR036890">
    <property type="entry name" value="HATPase_C_sf"/>
</dbReference>
<evidence type="ECO:0000256" key="8">
    <source>
        <dbReference type="SAM" id="MobiDB-lite"/>
    </source>
</evidence>
<feature type="region of interest" description="Disordered" evidence="8">
    <location>
        <begin position="654"/>
        <end position="705"/>
    </location>
</feature>
<dbReference type="GO" id="GO:0006260">
    <property type="term" value="P:DNA replication"/>
    <property type="evidence" value="ECO:0007669"/>
    <property type="project" value="UniProtKB-UniRule"/>
</dbReference>
<comment type="caution">
    <text evidence="6">Lacks conserved residue(s) required for the propagation of feature annotation.</text>
</comment>
<dbReference type="InterPro" id="IPR010979">
    <property type="entry name" value="Ribosomal_uS13-like_H2TH"/>
</dbReference>
<dbReference type="EMBL" id="GU942971">
    <property type="protein sequence ID" value="ADD93225.1"/>
    <property type="molecule type" value="Genomic_DNA"/>
</dbReference>
<keyword evidence="5 6" id="KW-0413">Isomerase</keyword>
<dbReference type="InterPro" id="IPR020568">
    <property type="entry name" value="Ribosomal_Su5_D2-typ_SF"/>
</dbReference>
<evidence type="ECO:0000259" key="9">
    <source>
        <dbReference type="SMART" id="SM00387"/>
    </source>
</evidence>
<sequence length="705" mass="78484">MAGIAQKLASNQKQVAISEFFEKNKHFLGFDSLSRSLITAVKEAVDNALDACEEARILPEINVEIKKLDLKKDIIELKVEDNGPGIPQKSIEKVFGQLLFGSRFHAIRQSRGQQGIGITGVVMYSQLTTGKPTHVRSKISTESTAAVVDIGLDTRKNKAVKSNQGRELWELKDGTMKQHGLEVTTQLKAKYQKGRQSVWQYLRMTSIVNPHAEINFIDPDGEVHHWPRVTERLPTKVESIKPHPHGIELGQLQRMLNESTDSRLSVFLRMNFSGVSNRAAKELCSAAELDVSVKPKQMKPDDIRALLEAFQGERMFNGKPVKMLNPPTNCLSPIEEMLIKKGLSKTIDSRFITTMTRAPNVSQGNPYQIEVGLIFGGDMPGDKAVEVLRFANRVPLMYQQGGCLLTKAIESVDWRQYGLDQPGAKGVPKGPAAILVHLASTNVQFTSEAKEALAENEEVIEEARKAMLEMGRGLRKHLEKKKKMAKTQEKFELINDILPAIAAKSAEILDKPIPNLSGSITKIMSAVIGETSTVWNKETKNTDVSITLYNYTSRSRAYTILATWPEKADAKMIDNETGGRKEAMGVWAWKLQTLDPGERIVISYSLSGLEKGDWVETDIFYRGSQEVIGAMKMDEKYLEEIRNQEQIMKEINQENNNQEVQTETIDDVDSDPDAPEIDLDEIIASLGEPKVAPPSGQSTLFGGDL</sequence>
<keyword evidence="4 6" id="KW-0238">DNA-binding</keyword>
<dbReference type="Gene3D" id="2.60.40.2960">
    <property type="match status" value="1"/>
</dbReference>
<feature type="compositionally biased region" description="Polar residues" evidence="8">
    <location>
        <begin position="695"/>
        <end position="705"/>
    </location>
</feature>
<keyword evidence="1 6" id="KW-0547">Nucleotide-binding</keyword>
<dbReference type="Gene3D" id="3.30.230.10">
    <property type="match status" value="1"/>
</dbReference>
<dbReference type="InterPro" id="IPR005734">
    <property type="entry name" value="TopoVI_B"/>
</dbReference>
<dbReference type="InterPro" id="IPR014721">
    <property type="entry name" value="Ribsml_uS5_D2-typ_fold_subgr"/>
</dbReference>
<evidence type="ECO:0000256" key="3">
    <source>
        <dbReference type="ARBA" id="ARBA00023029"/>
    </source>
</evidence>
<feature type="binding site" evidence="6">
    <location>
        <position position="450"/>
    </location>
    <ligand>
        <name>ATP</name>
        <dbReference type="ChEBI" id="CHEBI:30616"/>
    </ligand>
</feature>
<keyword evidence="2 6" id="KW-0067">ATP-binding</keyword>
<dbReference type="SUPFAM" id="SSF55874">
    <property type="entry name" value="ATPase domain of HSP90 chaperone/DNA topoisomerase II/histidine kinase"/>
    <property type="match status" value="1"/>
</dbReference>
<dbReference type="Gene3D" id="1.10.8.50">
    <property type="match status" value="1"/>
</dbReference>
<gene>
    <name evidence="6" type="primary">top6B</name>
</gene>
<name>D6PBX4_9ARCH</name>
<dbReference type="InterPro" id="IPR003594">
    <property type="entry name" value="HATPase_dom"/>
</dbReference>
<proteinExistence type="inferred from homology"/>
<dbReference type="SMART" id="SM00387">
    <property type="entry name" value="HATPase_c"/>
    <property type="match status" value="1"/>
</dbReference>
<dbReference type="HAMAP" id="MF_00322">
    <property type="entry name" value="Top6B"/>
    <property type="match status" value="1"/>
</dbReference>
<dbReference type="EC" id="5.6.2.2" evidence="6"/>
<organism evidence="10">
    <name type="scientific">uncultured archaeon MedDCM-OCT-S08-C37</name>
    <dbReference type="NCBI Taxonomy" id="743097"/>
    <lineage>
        <taxon>Archaea</taxon>
        <taxon>environmental samples</taxon>
    </lineage>
</organism>
<dbReference type="PANTHER" id="PTHR48444:SF1">
    <property type="entry name" value="DNA TOPOISOMERASE 6 SUBUNIT B"/>
    <property type="match status" value="1"/>
</dbReference>
<dbReference type="SUPFAM" id="SSF46946">
    <property type="entry name" value="S13-like H2TH domain"/>
    <property type="match status" value="1"/>
</dbReference>
<comment type="subunit">
    <text evidence="6">Homodimer. Heterotetramer of two Top6A and two Top6B chains.</text>
</comment>
<dbReference type="Gene3D" id="3.30.565.10">
    <property type="entry name" value="Histidine kinase-like ATPase, C-terminal domain"/>
    <property type="match status" value="1"/>
</dbReference>
<evidence type="ECO:0000256" key="4">
    <source>
        <dbReference type="ARBA" id="ARBA00023125"/>
    </source>
</evidence>
<feature type="binding site" evidence="6">
    <location>
        <begin position="102"/>
        <end position="103"/>
    </location>
    <ligand>
        <name>ATP</name>
        <dbReference type="ChEBI" id="CHEBI:30616"/>
    </ligand>
</feature>
<dbReference type="SUPFAM" id="SSF54211">
    <property type="entry name" value="Ribosomal protein S5 domain 2-like"/>
    <property type="match status" value="1"/>
</dbReference>
<dbReference type="Pfam" id="PF09239">
    <property type="entry name" value="Topo-VIb_trans"/>
    <property type="match status" value="1"/>
</dbReference>
<comment type="catalytic activity">
    <reaction evidence="6">
        <text>ATP-dependent breakage, passage and rejoining of double-stranded DNA.</text>
        <dbReference type="EC" id="5.6.2.2"/>
    </reaction>
</comment>
<reference evidence="10" key="1">
    <citation type="journal article" date="2010" name="ISME J.">
        <title>Metagenome of the Mediterranean deep chlorophyll maximum studied by direct and fosmid library 454 pyrosequencing.</title>
        <authorList>
            <person name="Ghai R."/>
            <person name="Martin-Cuadrado A.B."/>
            <person name="Molto A.G."/>
            <person name="Heredia I.G."/>
            <person name="Cabrera R."/>
            <person name="Martin J."/>
            <person name="Verdu M."/>
            <person name="Deschamps P."/>
            <person name="Moreira D."/>
            <person name="Lopez-Garcia P."/>
            <person name="Mira A."/>
            <person name="Rodriguez-Valera F."/>
        </authorList>
    </citation>
    <scope>NUCLEOTIDE SEQUENCE</scope>
</reference>
<evidence type="ECO:0000256" key="7">
    <source>
        <dbReference type="SAM" id="Coils"/>
    </source>
</evidence>
<dbReference type="AlphaFoldDB" id="D6PBX4"/>
<feature type="compositionally biased region" description="Low complexity" evidence="8">
    <location>
        <begin position="654"/>
        <end position="663"/>
    </location>
</feature>
<dbReference type="GO" id="GO:0003677">
    <property type="term" value="F:DNA binding"/>
    <property type="evidence" value="ECO:0007669"/>
    <property type="project" value="UniProtKB-UniRule"/>
</dbReference>
<dbReference type="GO" id="GO:0006265">
    <property type="term" value="P:DNA topological change"/>
    <property type="evidence" value="ECO:0007669"/>
    <property type="project" value="UniProtKB-UniRule"/>
</dbReference>
<dbReference type="GO" id="GO:0005524">
    <property type="term" value="F:ATP binding"/>
    <property type="evidence" value="ECO:0007669"/>
    <property type="project" value="UniProtKB-UniRule"/>
</dbReference>
<accession>D6PBX4</accession>
<evidence type="ECO:0000256" key="1">
    <source>
        <dbReference type="ARBA" id="ARBA00022741"/>
    </source>
</evidence>
<protein>
    <recommendedName>
        <fullName evidence="6">Type 2 DNA topoisomerase 6 subunit B</fullName>
        <ecNumber evidence="6">5.6.2.2</ecNumber>
    </recommendedName>
    <alternativeName>
        <fullName evidence="6">Type II DNA topoisomerase VI subunit B</fullName>
        <shortName evidence="6">TopoVI-B</shortName>
    </alternativeName>
</protein>
<dbReference type="Gene3D" id="6.10.20.80">
    <property type="match status" value="1"/>
</dbReference>
<comment type="function">
    <text evidence="6">Relaxes both positive and negative superturns and exhibits a strong decatenase activity.</text>
</comment>
<dbReference type="Pfam" id="PF02518">
    <property type="entry name" value="HATPase_c"/>
    <property type="match status" value="1"/>
</dbReference>
<dbReference type="NCBIfam" id="TIGR01052">
    <property type="entry name" value="top6b"/>
    <property type="match status" value="1"/>
</dbReference>
<dbReference type="GO" id="GO:0003918">
    <property type="term" value="F:DNA topoisomerase type II (double strand cut, ATP-hydrolyzing) activity"/>
    <property type="evidence" value="ECO:0007669"/>
    <property type="project" value="UniProtKB-UniRule"/>
</dbReference>
<keyword evidence="3 6" id="KW-0799">Topoisomerase</keyword>
<dbReference type="CDD" id="cd00823">
    <property type="entry name" value="TopoIIB_Trans"/>
    <property type="match status" value="1"/>
</dbReference>
<dbReference type="NCBIfam" id="NF003218">
    <property type="entry name" value="PRK04184.1"/>
    <property type="match status" value="1"/>
</dbReference>